<evidence type="ECO:0000313" key="3">
    <source>
        <dbReference type="Proteomes" id="UP000829708"/>
    </source>
</evidence>
<feature type="domain" description="DUF362" evidence="1">
    <location>
        <begin position="78"/>
        <end position="150"/>
    </location>
</feature>
<gene>
    <name evidence="2" type="ORF">MUG09_01475</name>
</gene>
<feature type="domain" description="DUF362" evidence="1">
    <location>
        <begin position="199"/>
        <end position="413"/>
    </location>
</feature>
<sequence>MKEDVYIGETDLIQYPQSQYYSPAIQYPEYCYRDVTLEKNEVYDTIRQGFFELGYDCENYGKPNWNPLGTIIQKGDTVLIKPNWVFHKNVEPISHDMDCMVTHPSILRVVIDYVLIALGGTGRVIIGDSPIQLCDLKELMEVHGYNRLWDFYKERNISLEIVDFRGVIARIEKDRTFTGEVDDNLGILVKLNEMSAFHEKAHADNFRITNYPPAELRKHHTQSVHEYNIHPFVLEANVIINLPKPKAHRKAGITACMKNFVGINSRKECLPHHTKYSIDEGGDEYYRRSYLRSISSDLRDIYLTLAYNKNRYTKFLSFYTSIIDKLGRILSRDNYSEGSWYGNDTIWRTIIDLNLILKYSNKLGKIQNQPQRRVLNICDMIIVGEKEGPMEPSPKPIGLILLGNDSLLCDIVISKIFGCNYKKIKYIDYLIKLDGAPDISKLNIMYNQSNISYEEFLSPIEWQIEFSAGWNNFLSTRSKLIY</sequence>
<evidence type="ECO:0000259" key="1">
    <source>
        <dbReference type="Pfam" id="PF04015"/>
    </source>
</evidence>
<dbReference type="EMBL" id="CP094929">
    <property type="protein sequence ID" value="UOM51442.1"/>
    <property type="molecule type" value="Genomic_DNA"/>
</dbReference>
<evidence type="ECO:0000313" key="2">
    <source>
        <dbReference type="EMBL" id="UOM51442.1"/>
    </source>
</evidence>
<keyword evidence="3" id="KW-1185">Reference proteome</keyword>
<organism evidence="2 3">
    <name type="scientific">Sphaerochaeta associata</name>
    <dbReference type="NCBI Taxonomy" id="1129264"/>
    <lineage>
        <taxon>Bacteria</taxon>
        <taxon>Pseudomonadati</taxon>
        <taxon>Spirochaetota</taxon>
        <taxon>Spirochaetia</taxon>
        <taxon>Spirochaetales</taxon>
        <taxon>Sphaerochaetaceae</taxon>
        <taxon>Sphaerochaeta</taxon>
    </lineage>
</organism>
<dbReference type="Proteomes" id="UP000829708">
    <property type="component" value="Chromosome"/>
</dbReference>
<accession>A0ABY4DC90</accession>
<dbReference type="Pfam" id="PF04015">
    <property type="entry name" value="DUF362"/>
    <property type="match status" value="2"/>
</dbReference>
<proteinExistence type="predicted"/>
<reference evidence="3" key="1">
    <citation type="journal article" date="2024" name="J Bioinform Genom">
        <title>Complete genome sequence of the type strain bacterium Sphaerochaeta associata GLS2t (VKM B-2742)t.</title>
        <authorList>
            <person name="Troshina O.Y."/>
            <person name="Tepeeva A.N."/>
            <person name="Arzamasceva V.O."/>
            <person name="Whitman W.B."/>
            <person name="Varghese N."/>
            <person name="Shapiro N."/>
            <person name="Woyke T."/>
            <person name="Kripides N.C."/>
            <person name="Vasilenko O.V."/>
        </authorList>
    </citation>
    <scope>NUCLEOTIDE SEQUENCE [LARGE SCALE GENOMIC DNA]</scope>
    <source>
        <strain evidence="3">GLS2T</strain>
    </source>
</reference>
<dbReference type="InterPro" id="IPR007160">
    <property type="entry name" value="DUF362"/>
</dbReference>
<name>A0ABY4DC90_9SPIR</name>
<protein>
    <submittedName>
        <fullName evidence="2">DUF362 domain-containing protein</fullName>
    </submittedName>
</protein>
<dbReference type="RefSeq" id="WP_244772808.1">
    <property type="nucleotide sequence ID" value="NZ_CP094929.1"/>
</dbReference>